<feature type="domain" description="Endonuclease GajA/Old nuclease/RecF-like AAA" evidence="1">
    <location>
        <begin position="274"/>
        <end position="320"/>
    </location>
</feature>
<accession>A0A031LW69</accession>
<organism evidence="2 3">
    <name type="scientific">Candidatus Acidianus copahuensis</name>
    <dbReference type="NCBI Taxonomy" id="1160895"/>
    <lineage>
        <taxon>Archaea</taxon>
        <taxon>Thermoproteota</taxon>
        <taxon>Thermoprotei</taxon>
        <taxon>Sulfolobales</taxon>
        <taxon>Sulfolobaceae</taxon>
        <taxon>Acidianus</taxon>
    </lineage>
</organism>
<dbReference type="STRING" id="1160895.CM19_00970"/>
<dbReference type="InterPro" id="IPR041685">
    <property type="entry name" value="AAA_GajA/Old/RecF-like"/>
</dbReference>
<gene>
    <name evidence="2" type="ORF">CM19_00970</name>
</gene>
<dbReference type="InterPro" id="IPR027417">
    <property type="entry name" value="P-loop_NTPase"/>
</dbReference>
<evidence type="ECO:0000259" key="1">
    <source>
        <dbReference type="Pfam" id="PF13175"/>
    </source>
</evidence>
<protein>
    <recommendedName>
        <fullName evidence="1">Endonuclease GajA/Old nuclease/RecF-like AAA domain-containing protein</fullName>
    </recommendedName>
</protein>
<dbReference type="InterPro" id="IPR051396">
    <property type="entry name" value="Bact_Antivir_Def_Nuclease"/>
</dbReference>
<reference evidence="2 3" key="1">
    <citation type="submission" date="2014-03" db="EMBL/GenBank/DDBJ databases">
        <title>Draft genome sequence of the novel thermoacidophilic archaea Acidianus copahuensis ALE1 strain, isolated from Copahue volcanic area in Neuquen Argentina.</title>
        <authorList>
            <person name="Urbieta M.S."/>
            <person name="Rascovan N."/>
            <person name="Castro C."/>
            <person name="Revale S."/>
            <person name="Giaveno M.A."/>
            <person name="Vazquez M.P."/>
            <person name="Donati E.R."/>
        </authorList>
    </citation>
    <scope>NUCLEOTIDE SEQUENCE [LARGE SCALE GENOMIC DNA]</scope>
    <source>
        <strain evidence="2 3">ALE1</strain>
    </source>
</reference>
<dbReference type="SUPFAM" id="SSF52540">
    <property type="entry name" value="P-loop containing nucleoside triphosphate hydrolases"/>
    <property type="match status" value="1"/>
</dbReference>
<proteinExistence type="predicted"/>
<dbReference type="EMBL" id="JFZT01000015">
    <property type="protein sequence ID" value="EZQ11403.1"/>
    <property type="molecule type" value="Genomic_DNA"/>
</dbReference>
<evidence type="ECO:0000313" key="3">
    <source>
        <dbReference type="Proteomes" id="UP000024332"/>
    </source>
</evidence>
<dbReference type="PANTHER" id="PTHR43581">
    <property type="entry name" value="ATP/GTP PHOSPHATASE"/>
    <property type="match status" value="1"/>
</dbReference>
<dbReference type="Pfam" id="PF13175">
    <property type="entry name" value="AAA_15"/>
    <property type="match status" value="1"/>
</dbReference>
<dbReference type="Proteomes" id="UP000024332">
    <property type="component" value="Unassembled WGS sequence"/>
</dbReference>
<name>A0A031LW69_9CREN</name>
<dbReference type="AlphaFoldDB" id="A0A031LW69"/>
<dbReference type="PANTHER" id="PTHR43581:SF4">
    <property type="entry name" value="ATP_GTP PHOSPHATASE"/>
    <property type="match status" value="1"/>
</dbReference>
<comment type="caution">
    <text evidence="2">The sequence shown here is derived from an EMBL/GenBank/DDBJ whole genome shotgun (WGS) entry which is preliminary data.</text>
</comment>
<sequence>MNVWLKVKNLGPIEEFDGDIKDLTIVVGPNNSGKTFFSISFFLLTTLGAPFPYEGVKVHLKNGEVTINEDLTDVTSKILKALITSYFGIDEVKKLISWGEKESDIIFNNLSIKIYEDNTVKVEHPSEQKPKVKFKRVEGITSPMYNFVGDDVIETVSPTDEVDVELPLYVFYYDLVKEYFPSVYLPAERVTLATFTEPLLNYITNPLYLPPFVKPIIHNFLFVLAQEVNSQVLDNFSFSYNSKTKRVGYSYNGKRVPLVSTGTSQVAYIELSGGNEDIKSMVIEEPEINLHANAQVKMAKYLLSLLGKKRLFITTHSEIIPIIIAREATKRGLKEKVSIYEMRESNKGRYKNVKINIYDDGTTDVLKTTSEEVFNALEEYIS</sequence>
<keyword evidence="3" id="KW-1185">Reference proteome</keyword>
<evidence type="ECO:0000313" key="2">
    <source>
        <dbReference type="EMBL" id="EZQ11403.1"/>
    </source>
</evidence>